<dbReference type="GO" id="GO:0000981">
    <property type="term" value="F:DNA-binding transcription factor activity, RNA polymerase II-specific"/>
    <property type="evidence" value="ECO:0007669"/>
    <property type="project" value="TreeGrafter"/>
</dbReference>
<evidence type="ECO:0000256" key="2">
    <source>
        <dbReference type="ARBA" id="ARBA00022723"/>
    </source>
</evidence>
<reference evidence="9 10" key="1">
    <citation type="submission" date="2017-07" db="EMBL/GenBank/DDBJ databases">
        <authorList>
            <person name="Talla V."/>
            <person name="Backstrom N."/>
        </authorList>
    </citation>
    <scope>NUCLEOTIDE SEQUENCE [LARGE SCALE GENOMIC DNA]</scope>
</reference>
<protein>
    <recommendedName>
        <fullName evidence="8">C2H2-type domain-containing protein</fullName>
    </recommendedName>
</protein>
<evidence type="ECO:0000256" key="5">
    <source>
        <dbReference type="ARBA" id="ARBA00022833"/>
    </source>
</evidence>
<dbReference type="Gene3D" id="3.30.160.60">
    <property type="entry name" value="Classic Zinc Finger"/>
    <property type="match status" value="2"/>
</dbReference>
<dbReference type="PROSITE" id="PS00028">
    <property type="entry name" value="ZINC_FINGER_C2H2_1"/>
    <property type="match status" value="2"/>
</dbReference>
<dbReference type="PROSITE" id="PS50157">
    <property type="entry name" value="ZINC_FINGER_C2H2_2"/>
    <property type="match status" value="2"/>
</dbReference>
<dbReference type="PANTHER" id="PTHR24394:SF29">
    <property type="entry name" value="MYONEURIN"/>
    <property type="match status" value="1"/>
</dbReference>
<dbReference type="PANTHER" id="PTHR24394">
    <property type="entry name" value="ZINC FINGER PROTEIN"/>
    <property type="match status" value="1"/>
</dbReference>
<accession>A0A5E4QN06</accession>
<evidence type="ECO:0000256" key="3">
    <source>
        <dbReference type="ARBA" id="ARBA00022737"/>
    </source>
</evidence>
<evidence type="ECO:0000313" key="9">
    <source>
        <dbReference type="EMBL" id="VVC99050.1"/>
    </source>
</evidence>
<feature type="domain" description="C2H2-type" evidence="8">
    <location>
        <begin position="96"/>
        <end position="124"/>
    </location>
</feature>
<keyword evidence="3" id="KW-0677">Repeat</keyword>
<dbReference type="Pfam" id="PF12874">
    <property type="entry name" value="zf-met"/>
    <property type="match status" value="2"/>
</dbReference>
<feature type="domain" description="C2H2-type" evidence="8">
    <location>
        <begin position="124"/>
        <end position="151"/>
    </location>
</feature>
<dbReference type="SMART" id="SM00355">
    <property type="entry name" value="ZnF_C2H2"/>
    <property type="match status" value="4"/>
</dbReference>
<keyword evidence="10" id="KW-1185">Reference proteome</keyword>
<evidence type="ECO:0000256" key="4">
    <source>
        <dbReference type="ARBA" id="ARBA00022771"/>
    </source>
</evidence>
<evidence type="ECO:0000259" key="8">
    <source>
        <dbReference type="PROSITE" id="PS50157"/>
    </source>
</evidence>
<dbReference type="InterPro" id="IPR036236">
    <property type="entry name" value="Znf_C2H2_sf"/>
</dbReference>
<evidence type="ECO:0000256" key="1">
    <source>
        <dbReference type="ARBA" id="ARBA00004123"/>
    </source>
</evidence>
<evidence type="ECO:0000256" key="7">
    <source>
        <dbReference type="PROSITE-ProRule" id="PRU00042"/>
    </source>
</evidence>
<proteinExistence type="predicted"/>
<gene>
    <name evidence="9" type="ORF">LSINAPIS_LOCUS9998</name>
</gene>
<evidence type="ECO:0000256" key="6">
    <source>
        <dbReference type="ARBA" id="ARBA00023242"/>
    </source>
</evidence>
<dbReference type="Pfam" id="PF00096">
    <property type="entry name" value="zf-C2H2"/>
    <property type="match status" value="1"/>
</dbReference>
<evidence type="ECO:0000313" key="10">
    <source>
        <dbReference type="Proteomes" id="UP000324832"/>
    </source>
</evidence>
<sequence>MDIEEIIIKPEINVLGNEAEISQDDINQETVEQNLQDFRNKDMVDKVYANDVAPVLCPQCGKKCNGKRKLKLHVFTDKILHHRHMKATHPPVEHAESCDVCNKTFKSSLHVKVHKTAVHATENLPCDICDRTFSSKKYLLRHKVTHSDLKIECKVCLKYYKSDACLKRHLTFNIIYDHPTVLAYLVCDPLFK</sequence>
<dbReference type="Proteomes" id="UP000324832">
    <property type="component" value="Unassembled WGS sequence"/>
</dbReference>
<comment type="subcellular location">
    <subcellularLocation>
        <location evidence="1">Nucleus</location>
    </subcellularLocation>
</comment>
<dbReference type="EMBL" id="FZQP02003923">
    <property type="protein sequence ID" value="VVC99050.1"/>
    <property type="molecule type" value="Genomic_DNA"/>
</dbReference>
<organism evidence="9 10">
    <name type="scientific">Leptidea sinapis</name>
    <dbReference type="NCBI Taxonomy" id="189913"/>
    <lineage>
        <taxon>Eukaryota</taxon>
        <taxon>Metazoa</taxon>
        <taxon>Ecdysozoa</taxon>
        <taxon>Arthropoda</taxon>
        <taxon>Hexapoda</taxon>
        <taxon>Insecta</taxon>
        <taxon>Pterygota</taxon>
        <taxon>Neoptera</taxon>
        <taxon>Endopterygota</taxon>
        <taxon>Lepidoptera</taxon>
        <taxon>Glossata</taxon>
        <taxon>Ditrysia</taxon>
        <taxon>Papilionoidea</taxon>
        <taxon>Pieridae</taxon>
        <taxon>Dismorphiinae</taxon>
        <taxon>Leptidea</taxon>
    </lineage>
</organism>
<name>A0A5E4QN06_9NEOP</name>
<keyword evidence="2" id="KW-0479">Metal-binding</keyword>
<dbReference type="GO" id="GO:0008270">
    <property type="term" value="F:zinc ion binding"/>
    <property type="evidence" value="ECO:0007669"/>
    <property type="project" value="UniProtKB-KW"/>
</dbReference>
<dbReference type="SUPFAM" id="SSF57667">
    <property type="entry name" value="beta-beta-alpha zinc fingers"/>
    <property type="match status" value="1"/>
</dbReference>
<dbReference type="GO" id="GO:0005634">
    <property type="term" value="C:nucleus"/>
    <property type="evidence" value="ECO:0007669"/>
    <property type="project" value="UniProtKB-SubCell"/>
</dbReference>
<dbReference type="AlphaFoldDB" id="A0A5E4QN06"/>
<dbReference type="InterPro" id="IPR013087">
    <property type="entry name" value="Znf_C2H2_type"/>
</dbReference>
<keyword evidence="6" id="KW-0539">Nucleus</keyword>
<keyword evidence="5" id="KW-0862">Zinc</keyword>
<keyword evidence="4 7" id="KW-0863">Zinc-finger</keyword>